<dbReference type="SUPFAM" id="SSF46565">
    <property type="entry name" value="Chaperone J-domain"/>
    <property type="match status" value="1"/>
</dbReference>
<evidence type="ECO:0000256" key="1">
    <source>
        <dbReference type="ARBA" id="ARBA00023186"/>
    </source>
</evidence>
<dbReference type="EMBL" id="QOVG01000004">
    <property type="protein sequence ID" value="NDK38762.1"/>
    <property type="molecule type" value="Genomic_DNA"/>
</dbReference>
<accession>A0ABX0AB33</accession>
<name>A0ABX0AB33_9GAMM</name>
<organism evidence="2 3">
    <name type="scientific">Pseudoxanthomonas gei</name>
    <dbReference type="NCBI Taxonomy" id="1383030"/>
    <lineage>
        <taxon>Bacteria</taxon>
        <taxon>Pseudomonadati</taxon>
        <taxon>Pseudomonadota</taxon>
        <taxon>Gammaproteobacteria</taxon>
        <taxon>Lysobacterales</taxon>
        <taxon>Lysobacteraceae</taxon>
        <taxon>Pseudoxanthomonas</taxon>
    </lineage>
</organism>
<comment type="caution">
    <text evidence="2">The sequence shown here is derived from an EMBL/GenBank/DDBJ whole genome shotgun (WGS) entry which is preliminary data.</text>
</comment>
<keyword evidence="3" id="KW-1185">Reference proteome</keyword>
<dbReference type="InterPro" id="IPR001623">
    <property type="entry name" value="DnaJ_domain"/>
</dbReference>
<dbReference type="Gene3D" id="1.10.287.110">
    <property type="entry name" value="DnaJ domain"/>
    <property type="match status" value="1"/>
</dbReference>
<sequence length="250" mass="27045">MTSDFAQLYLQLGIRNDCSLEEFKQACRRRIRQQHPDRNEDSGSPEATQAALAELLGLYAKALRFHRRHGRLPGSIAGSSFPPPAGSNGLHPAAPVQPRALIPRESVAYPPADPLAPAPRSLTVRHPALMLAAAIAAFTAFIAWNESKGGDPAIAPLNIPPPAVTQPVALPAAPTYATTTQAEEPPAIAPPRLIEIGMDAVTVRALQGDPMQTEGSEWTYGPSWIRFEDERVIDWYSSPLHQLKTKTTSP</sequence>
<dbReference type="CDD" id="cd06257">
    <property type="entry name" value="DnaJ"/>
    <property type="match status" value="1"/>
</dbReference>
<proteinExistence type="predicted"/>
<protein>
    <recommendedName>
        <fullName evidence="4">J domain-containing protein</fullName>
    </recommendedName>
</protein>
<keyword evidence="1" id="KW-0143">Chaperone</keyword>
<gene>
    <name evidence="2" type="ORF">DT603_07895</name>
</gene>
<evidence type="ECO:0000313" key="2">
    <source>
        <dbReference type="EMBL" id="NDK38762.1"/>
    </source>
</evidence>
<reference evidence="2 3" key="1">
    <citation type="submission" date="2018-07" db="EMBL/GenBank/DDBJ databases">
        <title>Whole genome Sequencing of Pseudoxanthomonas gei KCTC 32298 (T).</title>
        <authorList>
            <person name="Kumar S."/>
            <person name="Bansal K."/>
            <person name="Kaur A."/>
            <person name="Patil P."/>
            <person name="Sharma S."/>
            <person name="Patil P.B."/>
        </authorList>
    </citation>
    <scope>NUCLEOTIDE SEQUENCE [LARGE SCALE GENOMIC DNA]</scope>
    <source>
        <strain evidence="2 3">KCTC 32298</strain>
    </source>
</reference>
<dbReference type="InterPro" id="IPR036869">
    <property type="entry name" value="J_dom_sf"/>
</dbReference>
<evidence type="ECO:0000313" key="3">
    <source>
        <dbReference type="Proteomes" id="UP001429354"/>
    </source>
</evidence>
<evidence type="ECO:0008006" key="4">
    <source>
        <dbReference type="Google" id="ProtNLM"/>
    </source>
</evidence>
<dbReference type="Proteomes" id="UP001429354">
    <property type="component" value="Unassembled WGS sequence"/>
</dbReference>
<dbReference type="RefSeq" id="WP_162349329.1">
    <property type="nucleotide sequence ID" value="NZ_QOVG01000004.1"/>
</dbReference>